<name>A0A3Q1K7F4_ANATE</name>
<dbReference type="AlphaFoldDB" id="A0A3Q1K7F4"/>
<reference evidence="2" key="1">
    <citation type="submission" date="2021-04" db="EMBL/GenBank/DDBJ databases">
        <authorList>
            <consortium name="Wellcome Sanger Institute Data Sharing"/>
        </authorList>
    </citation>
    <scope>NUCLEOTIDE SEQUENCE [LARGE SCALE GENOMIC DNA]</scope>
</reference>
<keyword evidence="3" id="KW-1185">Reference proteome</keyword>
<dbReference type="InterPro" id="IPR000477">
    <property type="entry name" value="RT_dom"/>
</dbReference>
<proteinExistence type="predicted"/>
<dbReference type="InterPro" id="IPR043502">
    <property type="entry name" value="DNA/RNA_pol_sf"/>
</dbReference>
<reference evidence="2" key="3">
    <citation type="submission" date="2025-09" db="UniProtKB">
        <authorList>
            <consortium name="Ensembl"/>
        </authorList>
    </citation>
    <scope>IDENTIFICATION</scope>
</reference>
<accession>A0A3Q1K7F4</accession>
<dbReference type="GeneTree" id="ENSGT00940000176292"/>
<dbReference type="SUPFAM" id="SSF56672">
    <property type="entry name" value="DNA/RNA polymerases"/>
    <property type="match status" value="1"/>
</dbReference>
<feature type="domain" description="Reverse transcriptase" evidence="1">
    <location>
        <begin position="164"/>
        <end position="432"/>
    </location>
</feature>
<sequence>MSFLKISTWNARGVQSTASRQEKINYLMESNFDILFDDRGNIAFALKSGQQQIQSKYIKSIKNKDGEIVKGEKMKREIIRELCADAYKEMNTDLNSVNSFLETLPSYSSCSFSSLLGNVKKEEVLESIKQLNTGKSPGPDGLPTEFYQLYNDDVLNLLTSMFNKGLQTGCMGESFYEGVMCLLYKKGDETDVDNYRHLTIMNTDYKILAKIIMNRLNYVLDEIIDKEQTCAVKGRVMWDNLCILREILNKPDESKGFFILGLDQKKAFDYISRDYLWAVLKAYGFPLPFTQMIKCLYVQSKVRVKVNGVLTDSFEVQRGVKQGCPLSAALYVLAISPLIHRINNDRHISGTHVVDALRVKALAYADDVCVIIKNQTETDFLCLLLLLFRLFPSGVGYSCLTSSVSLSISIANKKGLKADPWCSPTSTLNSSV</sequence>
<evidence type="ECO:0000259" key="1">
    <source>
        <dbReference type="PROSITE" id="PS50878"/>
    </source>
</evidence>
<dbReference type="PANTHER" id="PTHR31635:SF196">
    <property type="entry name" value="REVERSE TRANSCRIPTASE DOMAIN-CONTAINING PROTEIN-RELATED"/>
    <property type="match status" value="1"/>
</dbReference>
<reference evidence="2" key="2">
    <citation type="submission" date="2025-08" db="UniProtKB">
        <authorList>
            <consortium name="Ensembl"/>
        </authorList>
    </citation>
    <scope>IDENTIFICATION</scope>
</reference>
<dbReference type="Ensembl" id="ENSATET00000029009.2">
    <property type="protein sequence ID" value="ENSATEP00000028566.2"/>
    <property type="gene ID" value="ENSATEG00000019721.2"/>
</dbReference>
<dbReference type="STRING" id="64144.ENSATEP00000028566"/>
<dbReference type="CDD" id="cd01650">
    <property type="entry name" value="RT_nLTR_like"/>
    <property type="match status" value="1"/>
</dbReference>
<organism evidence="2 3">
    <name type="scientific">Anabas testudineus</name>
    <name type="common">Climbing perch</name>
    <name type="synonym">Anthias testudineus</name>
    <dbReference type="NCBI Taxonomy" id="64144"/>
    <lineage>
        <taxon>Eukaryota</taxon>
        <taxon>Metazoa</taxon>
        <taxon>Chordata</taxon>
        <taxon>Craniata</taxon>
        <taxon>Vertebrata</taxon>
        <taxon>Euteleostomi</taxon>
        <taxon>Actinopterygii</taxon>
        <taxon>Neopterygii</taxon>
        <taxon>Teleostei</taxon>
        <taxon>Neoteleostei</taxon>
        <taxon>Acanthomorphata</taxon>
        <taxon>Anabantaria</taxon>
        <taxon>Anabantiformes</taxon>
        <taxon>Anabantoidei</taxon>
        <taxon>Anabantidae</taxon>
        <taxon>Anabas</taxon>
    </lineage>
</organism>
<dbReference type="PROSITE" id="PS50878">
    <property type="entry name" value="RT_POL"/>
    <property type="match status" value="1"/>
</dbReference>
<evidence type="ECO:0000313" key="2">
    <source>
        <dbReference type="Ensembl" id="ENSATEP00000028566.2"/>
    </source>
</evidence>
<dbReference type="InParanoid" id="A0A3Q1K7F4"/>
<dbReference type="PANTHER" id="PTHR31635">
    <property type="entry name" value="REVERSE TRANSCRIPTASE DOMAIN-CONTAINING PROTEIN-RELATED"/>
    <property type="match status" value="1"/>
</dbReference>
<protein>
    <recommendedName>
        <fullName evidence="1">Reverse transcriptase domain-containing protein</fullName>
    </recommendedName>
</protein>
<dbReference type="OrthoDB" id="416119at2759"/>
<dbReference type="Pfam" id="PF00078">
    <property type="entry name" value="RVT_1"/>
    <property type="match status" value="1"/>
</dbReference>
<evidence type="ECO:0000313" key="3">
    <source>
        <dbReference type="Proteomes" id="UP000265040"/>
    </source>
</evidence>
<dbReference type="Proteomes" id="UP000265040">
    <property type="component" value="Chromosome 1"/>
</dbReference>